<evidence type="ECO:0000313" key="2">
    <source>
        <dbReference type="Proteomes" id="UP001172083"/>
    </source>
</evidence>
<comment type="caution">
    <text evidence="1">The sequence shown here is derived from an EMBL/GenBank/DDBJ whole genome shotgun (WGS) entry which is preliminary data.</text>
</comment>
<organism evidence="1 2">
    <name type="scientific">Agaribacillus aureus</name>
    <dbReference type="NCBI Taxonomy" id="3051825"/>
    <lineage>
        <taxon>Bacteria</taxon>
        <taxon>Pseudomonadati</taxon>
        <taxon>Bacteroidota</taxon>
        <taxon>Cytophagia</taxon>
        <taxon>Cytophagales</taxon>
        <taxon>Splendidivirgaceae</taxon>
        <taxon>Agaribacillus</taxon>
    </lineage>
</organism>
<name>A0ABT8L332_9BACT</name>
<accession>A0ABT8L332</accession>
<keyword evidence="2" id="KW-1185">Reference proteome</keyword>
<dbReference type="Pfam" id="PF21857">
    <property type="entry name" value="DUF6913"/>
    <property type="match status" value="1"/>
</dbReference>
<dbReference type="InterPro" id="IPR054207">
    <property type="entry name" value="DUF6913"/>
</dbReference>
<evidence type="ECO:0000313" key="1">
    <source>
        <dbReference type="EMBL" id="MDN5212130.1"/>
    </source>
</evidence>
<protein>
    <submittedName>
        <fullName evidence="1">Uncharacterized protein</fullName>
    </submittedName>
</protein>
<reference evidence="1" key="1">
    <citation type="submission" date="2023-06" db="EMBL/GenBank/DDBJ databases">
        <title>Genomic of Agaribacillus aureum.</title>
        <authorList>
            <person name="Wang G."/>
        </authorList>
    </citation>
    <scope>NUCLEOTIDE SEQUENCE</scope>
    <source>
        <strain evidence="1">BMA12</strain>
    </source>
</reference>
<sequence length="173" mass="20099">MSTISNKLLERNTNKVIKKGIIRRGSVSYPEAESIGILFSVVDREKHSLVKKFIKSLEKDKKKVDVLCLLGEGKENYDFIFDYFTTRDFSLFGHAISSSILLFVQKKFDYLIVLDTESNIYTDNILAKSNAKCRIGIYHNDKDPFYELMIKTKDGNSVEEFIDQVYHYLKFIN</sequence>
<proteinExistence type="predicted"/>
<gene>
    <name evidence="1" type="ORF">QQ020_08710</name>
</gene>
<dbReference type="EMBL" id="JAUJEB010000001">
    <property type="protein sequence ID" value="MDN5212130.1"/>
    <property type="molecule type" value="Genomic_DNA"/>
</dbReference>
<dbReference type="RefSeq" id="WP_346757454.1">
    <property type="nucleotide sequence ID" value="NZ_JAUJEB010000001.1"/>
</dbReference>
<dbReference type="Proteomes" id="UP001172083">
    <property type="component" value="Unassembled WGS sequence"/>
</dbReference>